<feature type="region of interest" description="Disordered" evidence="2">
    <location>
        <begin position="50"/>
        <end position="72"/>
    </location>
</feature>
<feature type="coiled-coil region" evidence="1">
    <location>
        <begin position="201"/>
        <end position="231"/>
    </location>
</feature>
<organism evidence="3 4">
    <name type="scientific">Chloroflexus aggregans</name>
    <dbReference type="NCBI Taxonomy" id="152260"/>
    <lineage>
        <taxon>Bacteria</taxon>
        <taxon>Bacillati</taxon>
        <taxon>Chloroflexota</taxon>
        <taxon>Chloroflexia</taxon>
        <taxon>Chloroflexales</taxon>
        <taxon>Chloroflexineae</taxon>
        <taxon>Chloroflexaceae</taxon>
        <taxon>Chloroflexus</taxon>
    </lineage>
</organism>
<dbReference type="AlphaFoldDB" id="A0A2J6WVS8"/>
<evidence type="ECO:0000313" key="3">
    <source>
        <dbReference type="EMBL" id="PMP75042.1"/>
    </source>
</evidence>
<comment type="caution">
    <text evidence="3">The sequence shown here is derived from an EMBL/GenBank/DDBJ whole genome shotgun (WGS) entry which is preliminary data.</text>
</comment>
<feature type="compositionally biased region" description="Basic and acidic residues" evidence="2">
    <location>
        <begin position="114"/>
        <end position="135"/>
    </location>
</feature>
<feature type="compositionally biased region" description="Low complexity" evidence="2">
    <location>
        <begin position="136"/>
        <end position="149"/>
    </location>
</feature>
<dbReference type="Proteomes" id="UP000243376">
    <property type="component" value="Unassembled WGS sequence"/>
</dbReference>
<sequence>EELGLSPEEIAQLEAAQRSTQSEQPAETTAEDDLFDFSIAETVSVAKAVRTAPRVEEPQPVPKPEDMGFVPEPLDALDDIWQAPPEPTMPEPARVVLPPLSERPKPQPVARAVSAEERRSVTPTRDDLRFARREAASSGRGRSARAPLRPRAPEDFIPTGNAKLDEYLRQLSANPTNHALAFTIARLCAQTGQAELMAVVYRRLLKQHTLLERMAEELEDLINTVDDTTVLRHLHRLLGDVYSRQGRLDEAIAAYSVTFAE</sequence>
<evidence type="ECO:0000256" key="1">
    <source>
        <dbReference type="SAM" id="Coils"/>
    </source>
</evidence>
<accession>A0A2J6WVS8</accession>
<name>A0A2J6WVS8_9CHLR</name>
<feature type="region of interest" description="Disordered" evidence="2">
    <location>
        <begin position="1"/>
        <end position="32"/>
    </location>
</feature>
<dbReference type="InterPro" id="IPR011990">
    <property type="entry name" value="TPR-like_helical_dom_sf"/>
</dbReference>
<feature type="non-terminal residue" evidence="3">
    <location>
        <position position="1"/>
    </location>
</feature>
<evidence type="ECO:0000256" key="2">
    <source>
        <dbReference type="SAM" id="MobiDB-lite"/>
    </source>
</evidence>
<dbReference type="SUPFAM" id="SSF48452">
    <property type="entry name" value="TPR-like"/>
    <property type="match status" value="1"/>
</dbReference>
<gene>
    <name evidence="3" type="ORF">C0184_14325</name>
</gene>
<protein>
    <submittedName>
        <fullName evidence="3">Uncharacterized protein</fullName>
    </submittedName>
</protein>
<evidence type="ECO:0000313" key="4">
    <source>
        <dbReference type="Proteomes" id="UP000243376"/>
    </source>
</evidence>
<reference evidence="3 4" key="1">
    <citation type="submission" date="2018-01" db="EMBL/GenBank/DDBJ databases">
        <title>Metagenomic assembled genomes from two thermal pools in the Uzon Caldera, Kamchatka, Russia.</title>
        <authorList>
            <person name="Wilkins L."/>
            <person name="Ettinger C."/>
        </authorList>
    </citation>
    <scope>NUCLEOTIDE SEQUENCE [LARGE SCALE GENOMIC DNA]</scope>
    <source>
        <strain evidence="3">ZAV-02</strain>
    </source>
</reference>
<proteinExistence type="predicted"/>
<feature type="region of interest" description="Disordered" evidence="2">
    <location>
        <begin position="97"/>
        <end position="157"/>
    </location>
</feature>
<dbReference type="Gene3D" id="1.25.40.10">
    <property type="entry name" value="Tetratricopeptide repeat domain"/>
    <property type="match status" value="1"/>
</dbReference>
<dbReference type="EMBL" id="PNIQ01000961">
    <property type="protein sequence ID" value="PMP75042.1"/>
    <property type="molecule type" value="Genomic_DNA"/>
</dbReference>
<feature type="compositionally biased region" description="Polar residues" evidence="2">
    <location>
        <begin position="17"/>
        <end position="27"/>
    </location>
</feature>
<keyword evidence="1" id="KW-0175">Coiled coil</keyword>